<keyword evidence="2" id="KW-1185">Reference proteome</keyword>
<evidence type="ECO:0000313" key="1">
    <source>
        <dbReference type="EMBL" id="OHU96060.1"/>
    </source>
</evidence>
<dbReference type="AlphaFoldDB" id="A0A1S1N4C0"/>
<accession>A0A1S1N4C0</accession>
<proteinExistence type="predicted"/>
<dbReference type="EMBL" id="MNAN01000028">
    <property type="protein sequence ID" value="OHU96060.1"/>
    <property type="molecule type" value="Genomic_DNA"/>
</dbReference>
<comment type="caution">
    <text evidence="1">The sequence shown here is derived from an EMBL/GenBank/DDBJ whole genome shotgun (WGS) entry which is preliminary data.</text>
</comment>
<protein>
    <submittedName>
        <fullName evidence="1">Uncharacterized protein</fullName>
    </submittedName>
</protein>
<organism evidence="1 2">
    <name type="scientific">Pseudoalteromonas byunsanensis</name>
    <dbReference type="NCBI Taxonomy" id="327939"/>
    <lineage>
        <taxon>Bacteria</taxon>
        <taxon>Pseudomonadati</taxon>
        <taxon>Pseudomonadota</taxon>
        <taxon>Gammaproteobacteria</taxon>
        <taxon>Alteromonadales</taxon>
        <taxon>Pseudoalteromonadaceae</taxon>
        <taxon>Pseudoalteromonas</taxon>
    </lineage>
</organism>
<evidence type="ECO:0000313" key="2">
    <source>
        <dbReference type="Proteomes" id="UP000180253"/>
    </source>
</evidence>
<dbReference type="Proteomes" id="UP000180253">
    <property type="component" value="Unassembled WGS sequence"/>
</dbReference>
<dbReference type="STRING" id="327939.BIW53_09130"/>
<reference evidence="1 2" key="1">
    <citation type="submission" date="2016-10" db="EMBL/GenBank/DDBJ databases">
        <title>Pseudoalteromonas amylolytica sp. nov., isolated from the surface seawater.</title>
        <authorList>
            <person name="Wu Y.-H."/>
            <person name="Cheng H."/>
            <person name="Jin X.-B."/>
            <person name="Wang C.-S."/>
            <person name="Xu X.-W."/>
        </authorList>
    </citation>
    <scope>NUCLEOTIDE SEQUENCE [LARGE SCALE GENOMIC DNA]</scope>
    <source>
        <strain evidence="1 2">JCM 12483</strain>
    </source>
</reference>
<sequence length="252" mass="28728">MQRDELDYLKIQQRYPARYFPWPAHVNVLDNALNQSVNDKALASWISGVVKRLEAAKESNLYLSRIELDKLKGYLSNQPVGNVLMEYLRDYKPRSGIGLYQLPNGKEWYQSKLNFYYGEPVAPNVLLNQVQYALSQDNAKPAVVDSFDIRGPLALKILTQHCEPVEGLSWLDGYVNVPATVAQCQLKLAPQRQRMLLTLMEIDIGIHYQGWSYKQAMVTLQTRLELTDEQASNFVENVALHPASVLVFLSIL</sequence>
<gene>
    <name evidence="1" type="ORF">BIW53_09130</name>
</gene>
<name>A0A1S1N4C0_9GAMM</name>